<keyword evidence="1" id="KW-1133">Transmembrane helix</keyword>
<dbReference type="Proteomes" id="UP001303160">
    <property type="component" value="Unassembled WGS sequence"/>
</dbReference>
<accession>A0AAN6XEW8</accession>
<protein>
    <submittedName>
        <fullName evidence="2">Uncharacterized protein</fullName>
    </submittedName>
</protein>
<feature type="transmembrane region" description="Helical" evidence="1">
    <location>
        <begin position="62"/>
        <end position="79"/>
    </location>
</feature>
<gene>
    <name evidence="2" type="ORF">QBC40DRAFT_255575</name>
</gene>
<name>A0AAN6XEW8_9PEZI</name>
<keyword evidence="3" id="KW-1185">Reference proteome</keyword>
<dbReference type="EMBL" id="MU863939">
    <property type="protein sequence ID" value="KAK4198868.1"/>
    <property type="molecule type" value="Genomic_DNA"/>
</dbReference>
<keyword evidence="1" id="KW-0472">Membrane</keyword>
<keyword evidence="1" id="KW-0812">Transmembrane</keyword>
<organism evidence="2 3">
    <name type="scientific">Triangularia verruculosa</name>
    <dbReference type="NCBI Taxonomy" id="2587418"/>
    <lineage>
        <taxon>Eukaryota</taxon>
        <taxon>Fungi</taxon>
        <taxon>Dikarya</taxon>
        <taxon>Ascomycota</taxon>
        <taxon>Pezizomycotina</taxon>
        <taxon>Sordariomycetes</taxon>
        <taxon>Sordariomycetidae</taxon>
        <taxon>Sordariales</taxon>
        <taxon>Podosporaceae</taxon>
        <taxon>Triangularia</taxon>
    </lineage>
</organism>
<reference evidence="2" key="1">
    <citation type="journal article" date="2023" name="Mol. Phylogenet. Evol.">
        <title>Genome-scale phylogeny and comparative genomics of the fungal order Sordariales.</title>
        <authorList>
            <person name="Hensen N."/>
            <person name="Bonometti L."/>
            <person name="Westerberg I."/>
            <person name="Brannstrom I.O."/>
            <person name="Guillou S."/>
            <person name="Cros-Aarteil S."/>
            <person name="Calhoun S."/>
            <person name="Haridas S."/>
            <person name="Kuo A."/>
            <person name="Mondo S."/>
            <person name="Pangilinan J."/>
            <person name="Riley R."/>
            <person name="LaButti K."/>
            <person name="Andreopoulos B."/>
            <person name="Lipzen A."/>
            <person name="Chen C."/>
            <person name="Yan M."/>
            <person name="Daum C."/>
            <person name="Ng V."/>
            <person name="Clum A."/>
            <person name="Steindorff A."/>
            <person name="Ohm R.A."/>
            <person name="Martin F."/>
            <person name="Silar P."/>
            <person name="Natvig D.O."/>
            <person name="Lalanne C."/>
            <person name="Gautier V."/>
            <person name="Ament-Velasquez S.L."/>
            <person name="Kruys A."/>
            <person name="Hutchinson M.I."/>
            <person name="Powell A.J."/>
            <person name="Barry K."/>
            <person name="Miller A.N."/>
            <person name="Grigoriev I.V."/>
            <person name="Debuchy R."/>
            <person name="Gladieux P."/>
            <person name="Hiltunen Thoren M."/>
            <person name="Johannesson H."/>
        </authorList>
    </citation>
    <scope>NUCLEOTIDE SEQUENCE</scope>
    <source>
        <strain evidence="2">CBS 315.58</strain>
    </source>
</reference>
<sequence>MGGDLLYLREETELVEEAEGRWTDGDAGAFSWDDGVTSLEGVKSTLAEVRIWAMVRPTGSPPMIITLWGFVAVMVGGWVR</sequence>
<comment type="caution">
    <text evidence="2">The sequence shown here is derived from an EMBL/GenBank/DDBJ whole genome shotgun (WGS) entry which is preliminary data.</text>
</comment>
<evidence type="ECO:0000313" key="3">
    <source>
        <dbReference type="Proteomes" id="UP001303160"/>
    </source>
</evidence>
<reference evidence="2" key="2">
    <citation type="submission" date="2023-05" db="EMBL/GenBank/DDBJ databases">
        <authorList>
            <consortium name="Lawrence Berkeley National Laboratory"/>
            <person name="Steindorff A."/>
            <person name="Hensen N."/>
            <person name="Bonometti L."/>
            <person name="Westerberg I."/>
            <person name="Brannstrom I.O."/>
            <person name="Guillou S."/>
            <person name="Cros-Aarteil S."/>
            <person name="Calhoun S."/>
            <person name="Haridas S."/>
            <person name="Kuo A."/>
            <person name="Mondo S."/>
            <person name="Pangilinan J."/>
            <person name="Riley R."/>
            <person name="Labutti K."/>
            <person name="Andreopoulos B."/>
            <person name="Lipzen A."/>
            <person name="Chen C."/>
            <person name="Yanf M."/>
            <person name="Daum C."/>
            <person name="Ng V."/>
            <person name="Clum A."/>
            <person name="Ohm R."/>
            <person name="Martin F."/>
            <person name="Silar P."/>
            <person name="Natvig D."/>
            <person name="Lalanne C."/>
            <person name="Gautier V."/>
            <person name="Ament-Velasquez S.L."/>
            <person name="Kruys A."/>
            <person name="Hutchinson M.I."/>
            <person name="Powell A.J."/>
            <person name="Barry K."/>
            <person name="Miller A.N."/>
            <person name="Grigoriev I.V."/>
            <person name="Debuchy R."/>
            <person name="Gladieux P."/>
            <person name="Thoren M.H."/>
            <person name="Johannesson H."/>
        </authorList>
    </citation>
    <scope>NUCLEOTIDE SEQUENCE</scope>
    <source>
        <strain evidence="2">CBS 315.58</strain>
    </source>
</reference>
<evidence type="ECO:0000256" key="1">
    <source>
        <dbReference type="SAM" id="Phobius"/>
    </source>
</evidence>
<dbReference type="AlphaFoldDB" id="A0AAN6XEW8"/>
<proteinExistence type="predicted"/>
<evidence type="ECO:0000313" key="2">
    <source>
        <dbReference type="EMBL" id="KAK4198868.1"/>
    </source>
</evidence>